<feature type="chain" id="PRO_5017204883" evidence="1">
    <location>
        <begin position="22"/>
        <end position="417"/>
    </location>
</feature>
<dbReference type="OrthoDB" id="9806233at2"/>
<evidence type="ECO:0000259" key="2">
    <source>
        <dbReference type="Pfam" id="PF06439"/>
    </source>
</evidence>
<reference evidence="3 4" key="1">
    <citation type="journal article" date="2015" name="Int. J. Syst. Evol. Microbiol.">
        <title>Mariniphaga sediminis sp. nov., isolated from coastal sediment.</title>
        <authorList>
            <person name="Wang F.Q."/>
            <person name="Shen Q.Y."/>
            <person name="Chen G.J."/>
            <person name="Du Z.J."/>
        </authorList>
    </citation>
    <scope>NUCLEOTIDE SEQUENCE [LARGE SCALE GENOMIC DNA]</scope>
    <source>
        <strain evidence="3 4">SY21</strain>
    </source>
</reference>
<feature type="signal peptide" evidence="1">
    <location>
        <begin position="1"/>
        <end position="21"/>
    </location>
</feature>
<feature type="domain" description="3-keto-alpha-glucoside-1,2-lyase/3-keto-2-hydroxy-glucal hydratase" evidence="2">
    <location>
        <begin position="209"/>
        <end position="415"/>
    </location>
</feature>
<comment type="caution">
    <text evidence="3">The sequence shown here is derived from an EMBL/GenBank/DDBJ whole genome shotgun (WGS) entry which is preliminary data.</text>
</comment>
<evidence type="ECO:0000313" key="3">
    <source>
        <dbReference type="EMBL" id="RIH65110.1"/>
    </source>
</evidence>
<keyword evidence="1" id="KW-0732">Signal</keyword>
<dbReference type="AlphaFoldDB" id="A0A399D3W3"/>
<organism evidence="3 4">
    <name type="scientific">Mariniphaga sediminis</name>
    <dbReference type="NCBI Taxonomy" id="1628158"/>
    <lineage>
        <taxon>Bacteria</taxon>
        <taxon>Pseudomonadati</taxon>
        <taxon>Bacteroidota</taxon>
        <taxon>Bacteroidia</taxon>
        <taxon>Marinilabiliales</taxon>
        <taxon>Prolixibacteraceae</taxon>
        <taxon>Mariniphaga</taxon>
    </lineage>
</organism>
<gene>
    <name evidence="3" type="ORF">D1164_11020</name>
</gene>
<dbReference type="GO" id="GO:0016787">
    <property type="term" value="F:hydrolase activity"/>
    <property type="evidence" value="ECO:0007669"/>
    <property type="project" value="InterPro"/>
</dbReference>
<evidence type="ECO:0000313" key="4">
    <source>
        <dbReference type="Proteomes" id="UP000266441"/>
    </source>
</evidence>
<dbReference type="Proteomes" id="UP000266441">
    <property type="component" value="Unassembled WGS sequence"/>
</dbReference>
<protein>
    <submittedName>
        <fullName evidence="3">DUF1080 domain-containing protein</fullName>
    </submittedName>
</protein>
<sequence length="417" mass="47452">MKKLLLLFFTVSFLNSGAIYAQSDWVSLFNGKDLTGWFIRGKATWAVQNGVLVGEGGMGHIYTYTTASDFEFKGMFRITGEKTNSGFYFRAVPPENNPDGFPRGYEAQICHNQDAHTGWLWKPGTPTGKAEKLITKDGEWFSYKIKAVGNNITFWINDELVMKYEDDEYQSGYFAIQGHNPGMKIEAKELYYKNLKKDNSLSKQEKESGWKLLFNGKNFNGWRQYDGTKMPENWVIEDETMKVHLGKGKKPGQGANGDIIFGDKKFKNFELSIDWKAGEMANSGIFYNIRETPGKKIYYAAPEIQVLDNENATDNKIDSHLAGSLYDMIAADPGTVNPAGFWNTVVIKVQDGKVSHTMNGRKVVEYTLWTKEWDELVQNSKFKNFPGFIEGVSKEGYIGLQDHGYTVWFKNLKIREL</sequence>
<evidence type="ECO:0000256" key="1">
    <source>
        <dbReference type="SAM" id="SignalP"/>
    </source>
</evidence>
<dbReference type="EMBL" id="QWET01000007">
    <property type="protein sequence ID" value="RIH65110.1"/>
    <property type="molecule type" value="Genomic_DNA"/>
</dbReference>
<feature type="domain" description="3-keto-alpha-glucoside-1,2-lyase/3-keto-2-hydroxy-glucal hydratase" evidence="2">
    <location>
        <begin position="24"/>
        <end position="196"/>
    </location>
</feature>
<name>A0A399D3W3_9BACT</name>
<accession>A0A399D3W3</accession>
<proteinExistence type="predicted"/>
<dbReference type="Gene3D" id="2.60.120.560">
    <property type="entry name" value="Exo-inulinase, domain 1"/>
    <property type="match status" value="2"/>
</dbReference>
<dbReference type="Pfam" id="PF06439">
    <property type="entry name" value="3keto-disac_hyd"/>
    <property type="match status" value="2"/>
</dbReference>
<dbReference type="InterPro" id="IPR010496">
    <property type="entry name" value="AL/BT2_dom"/>
</dbReference>
<keyword evidence="4" id="KW-1185">Reference proteome</keyword>
<dbReference type="RefSeq" id="WP_119350035.1">
    <property type="nucleotide sequence ID" value="NZ_QWET01000007.1"/>
</dbReference>